<protein>
    <submittedName>
        <fullName evidence="7">LysE family transporter</fullName>
    </submittedName>
</protein>
<keyword evidence="2" id="KW-1003">Cell membrane</keyword>
<feature type="transmembrane region" description="Helical" evidence="6">
    <location>
        <begin position="74"/>
        <end position="91"/>
    </location>
</feature>
<dbReference type="EMBL" id="JAFREM010000012">
    <property type="protein sequence ID" value="MBO1306024.1"/>
    <property type="molecule type" value="Genomic_DNA"/>
</dbReference>
<evidence type="ECO:0000313" key="8">
    <source>
        <dbReference type="Proteomes" id="UP000664601"/>
    </source>
</evidence>
<evidence type="ECO:0000256" key="5">
    <source>
        <dbReference type="ARBA" id="ARBA00023136"/>
    </source>
</evidence>
<proteinExistence type="predicted"/>
<evidence type="ECO:0000256" key="1">
    <source>
        <dbReference type="ARBA" id="ARBA00004651"/>
    </source>
</evidence>
<dbReference type="InterPro" id="IPR001123">
    <property type="entry name" value="LeuE-type"/>
</dbReference>
<feature type="transmembrane region" description="Helical" evidence="6">
    <location>
        <begin position="140"/>
        <end position="162"/>
    </location>
</feature>
<evidence type="ECO:0000256" key="3">
    <source>
        <dbReference type="ARBA" id="ARBA00022692"/>
    </source>
</evidence>
<evidence type="ECO:0000256" key="6">
    <source>
        <dbReference type="SAM" id="Phobius"/>
    </source>
</evidence>
<keyword evidence="4 6" id="KW-1133">Transmembrane helix</keyword>
<reference evidence="7 8" key="1">
    <citation type="submission" date="2021-03" db="EMBL/GenBank/DDBJ databases">
        <title>Enterococcal diversity collection.</title>
        <authorList>
            <person name="Gilmore M.S."/>
            <person name="Schwartzman J."/>
            <person name="Van Tyne D."/>
            <person name="Martin M."/>
            <person name="Earl A.M."/>
            <person name="Manson A.L."/>
            <person name="Straub T."/>
            <person name="Salamzade R."/>
            <person name="Saavedra J."/>
            <person name="Lebreton F."/>
            <person name="Prichula J."/>
            <person name="Schaufler K."/>
            <person name="Gaca A."/>
            <person name="Sgardioli B."/>
            <person name="Wagenaar J."/>
            <person name="Strong T."/>
        </authorList>
    </citation>
    <scope>NUCLEOTIDE SEQUENCE [LARGE SCALE GENOMIC DNA]</scope>
    <source>
        <strain evidence="7 8">669A</strain>
    </source>
</reference>
<evidence type="ECO:0000256" key="2">
    <source>
        <dbReference type="ARBA" id="ARBA00022475"/>
    </source>
</evidence>
<accession>A0ABS3L8S3</accession>
<keyword evidence="3 6" id="KW-0812">Transmembrane</keyword>
<dbReference type="PANTHER" id="PTHR30086:SF20">
    <property type="entry name" value="ARGININE EXPORTER PROTEIN ARGO-RELATED"/>
    <property type="match status" value="1"/>
</dbReference>
<comment type="subcellular location">
    <subcellularLocation>
        <location evidence="1">Cell membrane</location>
        <topology evidence="1">Multi-pass membrane protein</topology>
    </subcellularLocation>
</comment>
<keyword evidence="8" id="KW-1185">Reference proteome</keyword>
<sequence length="196" mass="21901">MSINIWLSFLSYTIFTALSPGPNNILALNAASLENQGQRRNLLLGVYCGFATVIFICGLFSTTLIRVMPNVVDYLKYIGAGYIMWLAYHIAFSKPAEANDNLAAHSFWKGFFLQFVNVKIILWGITAVTSFVIPYYQSPTVILAFIVLLSGIGISAMMVWAVAGSAFNRFLSQYWRVANILMALFLVFNAWSLIIQ</sequence>
<dbReference type="PANTHER" id="PTHR30086">
    <property type="entry name" value="ARGININE EXPORTER PROTEIN ARGO"/>
    <property type="match status" value="1"/>
</dbReference>
<feature type="transmembrane region" description="Helical" evidence="6">
    <location>
        <begin position="111"/>
        <end position="133"/>
    </location>
</feature>
<keyword evidence="5 6" id="KW-0472">Membrane</keyword>
<evidence type="ECO:0000313" key="7">
    <source>
        <dbReference type="EMBL" id="MBO1306024.1"/>
    </source>
</evidence>
<organism evidence="7 8">
    <name type="scientific">Candidatus Enterococcus moelleringii</name>
    <dbReference type="NCBI Taxonomy" id="2815325"/>
    <lineage>
        <taxon>Bacteria</taxon>
        <taxon>Bacillati</taxon>
        <taxon>Bacillota</taxon>
        <taxon>Bacilli</taxon>
        <taxon>Lactobacillales</taxon>
        <taxon>Enterococcaceae</taxon>
        <taxon>Enterococcus</taxon>
    </lineage>
</organism>
<dbReference type="RefSeq" id="WP_207672954.1">
    <property type="nucleotide sequence ID" value="NZ_JAFREM010000012.1"/>
</dbReference>
<evidence type="ECO:0000256" key="4">
    <source>
        <dbReference type="ARBA" id="ARBA00022989"/>
    </source>
</evidence>
<dbReference type="Proteomes" id="UP000664601">
    <property type="component" value="Unassembled WGS sequence"/>
</dbReference>
<feature type="transmembrane region" description="Helical" evidence="6">
    <location>
        <begin position="43"/>
        <end position="62"/>
    </location>
</feature>
<name>A0ABS3L8S3_9ENTE</name>
<feature type="transmembrane region" description="Helical" evidence="6">
    <location>
        <begin position="174"/>
        <end position="195"/>
    </location>
</feature>
<gene>
    <name evidence="7" type="ORF">JZO70_07620</name>
</gene>
<dbReference type="Pfam" id="PF01810">
    <property type="entry name" value="LysE"/>
    <property type="match status" value="1"/>
</dbReference>
<comment type="caution">
    <text evidence="7">The sequence shown here is derived from an EMBL/GenBank/DDBJ whole genome shotgun (WGS) entry which is preliminary data.</text>
</comment>